<name>A0A5C4T401_9BACL</name>
<reference evidence="2 3" key="1">
    <citation type="submission" date="2019-05" db="EMBL/GenBank/DDBJ databases">
        <title>We sequenced the genome of Paenibacillus hemerocallicola KCTC 33185 for further insight into its adaptation and study the phylogeny of Paenibacillus.</title>
        <authorList>
            <person name="Narsing Rao M.P."/>
        </authorList>
    </citation>
    <scope>NUCLEOTIDE SEQUENCE [LARGE SCALE GENOMIC DNA]</scope>
    <source>
        <strain evidence="2 3">KCTC 33185</strain>
    </source>
</reference>
<dbReference type="InterPro" id="IPR006059">
    <property type="entry name" value="SBP"/>
</dbReference>
<sequence length="439" mass="49004">MVFRMNKTVRAALMTVLAAFVLAGCAKPDAGGGGEAASGQPAEPAQPLEPVTLKMYQIQSLWTEKDVSDLIIDRVKKKYPHITVVFESKGNVEKALTAGEEMDLIAVWNGNMPYYMDFDIFENISPLAQKMNIDLTRFDQGALDSIKALSQKGELIGLPNMLQFNALYYNKEIFDRFGAPYPKDGMTWEDTIELAKKVTRPDGGTAYLGLDPDYLTRLLTPMSLNIVDSKTNKSNVGSEAYRKVFEIGKAIYDIPGNKPAAGVMKGSAADRFIKERTVAMLTTVNLLDRLKQTPDLNWDVAQFPSFKERPNLYGMYDLHVMTVSKTSKHKEDAMRVLEVLFSDEVQLMSSKSAGKLPVMKDPKFNQAFLQDTPELKSKQIQSMFKSKPAPAPAYSMHYSKARGILVNNFVEYVNGTKDVNTALRESDEAINQMIEAEKK</sequence>
<dbReference type="AlphaFoldDB" id="A0A5C4T401"/>
<dbReference type="PANTHER" id="PTHR43649:SF12">
    <property type="entry name" value="DIACETYLCHITOBIOSE BINDING PROTEIN DASA"/>
    <property type="match status" value="1"/>
</dbReference>
<dbReference type="OrthoDB" id="2519299at2"/>
<accession>A0A5C4T401</accession>
<evidence type="ECO:0000313" key="2">
    <source>
        <dbReference type="EMBL" id="TNJ63470.1"/>
    </source>
</evidence>
<organism evidence="2 3">
    <name type="scientific">Paenibacillus hemerocallicola</name>
    <dbReference type="NCBI Taxonomy" id="1172614"/>
    <lineage>
        <taxon>Bacteria</taxon>
        <taxon>Bacillati</taxon>
        <taxon>Bacillota</taxon>
        <taxon>Bacilli</taxon>
        <taxon>Bacillales</taxon>
        <taxon>Paenibacillaceae</taxon>
        <taxon>Paenibacillus</taxon>
    </lineage>
</organism>
<dbReference type="Gene3D" id="3.40.190.10">
    <property type="entry name" value="Periplasmic binding protein-like II"/>
    <property type="match status" value="1"/>
</dbReference>
<keyword evidence="1" id="KW-0732">Signal</keyword>
<gene>
    <name evidence="2" type="ORF">FE784_25150</name>
</gene>
<evidence type="ECO:0000256" key="1">
    <source>
        <dbReference type="SAM" id="SignalP"/>
    </source>
</evidence>
<dbReference type="EMBL" id="VDCQ01000042">
    <property type="protein sequence ID" value="TNJ63470.1"/>
    <property type="molecule type" value="Genomic_DNA"/>
</dbReference>
<dbReference type="PROSITE" id="PS51257">
    <property type="entry name" value="PROKAR_LIPOPROTEIN"/>
    <property type="match status" value="1"/>
</dbReference>
<dbReference type="Proteomes" id="UP000307943">
    <property type="component" value="Unassembled WGS sequence"/>
</dbReference>
<dbReference type="PANTHER" id="PTHR43649">
    <property type="entry name" value="ARABINOSE-BINDING PROTEIN-RELATED"/>
    <property type="match status" value="1"/>
</dbReference>
<feature type="signal peptide" evidence="1">
    <location>
        <begin position="1"/>
        <end position="26"/>
    </location>
</feature>
<dbReference type="InterPro" id="IPR050490">
    <property type="entry name" value="Bact_solute-bd_prot1"/>
</dbReference>
<keyword evidence="3" id="KW-1185">Reference proteome</keyword>
<proteinExistence type="predicted"/>
<comment type="caution">
    <text evidence="2">The sequence shown here is derived from an EMBL/GenBank/DDBJ whole genome shotgun (WGS) entry which is preliminary data.</text>
</comment>
<feature type="chain" id="PRO_5039188032" evidence="1">
    <location>
        <begin position="27"/>
        <end position="439"/>
    </location>
</feature>
<evidence type="ECO:0000313" key="3">
    <source>
        <dbReference type="Proteomes" id="UP000307943"/>
    </source>
</evidence>
<protein>
    <submittedName>
        <fullName evidence="2">Extracellular solute-binding protein</fullName>
    </submittedName>
</protein>
<dbReference type="Pfam" id="PF01547">
    <property type="entry name" value="SBP_bac_1"/>
    <property type="match status" value="1"/>
</dbReference>
<dbReference type="SUPFAM" id="SSF53850">
    <property type="entry name" value="Periplasmic binding protein-like II"/>
    <property type="match status" value="1"/>
</dbReference>